<dbReference type="Proteomes" id="UP000282423">
    <property type="component" value="Unassembled WGS sequence"/>
</dbReference>
<comment type="similarity">
    <text evidence="1">Belongs to the esterase D family.</text>
</comment>
<dbReference type="GO" id="GO:0016788">
    <property type="term" value="F:hydrolase activity, acting on ester bonds"/>
    <property type="evidence" value="ECO:0007669"/>
    <property type="project" value="TreeGrafter"/>
</dbReference>
<name>A0A420VZJ2_9SPHI</name>
<evidence type="ECO:0000256" key="2">
    <source>
        <dbReference type="ARBA" id="ARBA00022801"/>
    </source>
</evidence>
<comment type="caution">
    <text evidence="3">The sequence shown here is derived from an EMBL/GenBank/DDBJ whole genome shotgun (WGS) entry which is preliminary data.</text>
</comment>
<dbReference type="EMBL" id="RBWS01000007">
    <property type="protein sequence ID" value="RKO71607.1"/>
    <property type="molecule type" value="Genomic_DNA"/>
</dbReference>
<evidence type="ECO:0000256" key="1">
    <source>
        <dbReference type="ARBA" id="ARBA00005622"/>
    </source>
</evidence>
<keyword evidence="2 3" id="KW-0378">Hydrolase</keyword>
<reference evidence="3 4" key="1">
    <citation type="submission" date="2018-10" db="EMBL/GenBank/DDBJ databases">
        <title>Sphingobacterium sp. M05W1-28.</title>
        <authorList>
            <person name="Cai H."/>
        </authorList>
    </citation>
    <scope>NUCLEOTIDE SEQUENCE [LARGE SCALE GENOMIC DNA]</scope>
    <source>
        <strain evidence="3 4">M05W1-28</strain>
    </source>
</reference>
<dbReference type="Gene3D" id="3.40.50.1820">
    <property type="entry name" value="alpha/beta hydrolase"/>
    <property type="match status" value="1"/>
</dbReference>
<protein>
    <submittedName>
        <fullName evidence="3">Alpha/beta hydrolase</fullName>
    </submittedName>
</protein>
<dbReference type="PANTHER" id="PTHR40841">
    <property type="entry name" value="SIDEROPHORE TRIACETYLFUSARININE C ESTERASE"/>
    <property type="match status" value="1"/>
</dbReference>
<dbReference type="OrthoDB" id="9784036at2"/>
<dbReference type="AlphaFoldDB" id="A0A420VZJ2"/>
<gene>
    <name evidence="3" type="ORF">D7322_09280</name>
</gene>
<organism evidence="3 4">
    <name type="scientific">Sphingobacterium puteale</name>
    <dbReference type="NCBI Taxonomy" id="2420510"/>
    <lineage>
        <taxon>Bacteria</taxon>
        <taxon>Pseudomonadati</taxon>
        <taxon>Bacteroidota</taxon>
        <taxon>Sphingobacteriia</taxon>
        <taxon>Sphingobacteriales</taxon>
        <taxon>Sphingobacteriaceae</taxon>
        <taxon>Sphingobacterium</taxon>
    </lineage>
</organism>
<dbReference type="SUPFAM" id="SSF53474">
    <property type="entry name" value="alpha/beta-Hydrolases"/>
    <property type="match status" value="1"/>
</dbReference>
<dbReference type="PROSITE" id="PS51257">
    <property type="entry name" value="PROKAR_LIPOPROTEIN"/>
    <property type="match status" value="1"/>
</dbReference>
<keyword evidence="4" id="KW-1185">Reference proteome</keyword>
<dbReference type="InterPro" id="IPR052558">
    <property type="entry name" value="Siderophore_Hydrolase_D"/>
</dbReference>
<accession>A0A420VZJ2</accession>
<proteinExistence type="inferred from homology"/>
<dbReference type="Pfam" id="PF00756">
    <property type="entry name" value="Esterase"/>
    <property type="match status" value="1"/>
</dbReference>
<evidence type="ECO:0000313" key="4">
    <source>
        <dbReference type="Proteomes" id="UP000282423"/>
    </source>
</evidence>
<evidence type="ECO:0000313" key="3">
    <source>
        <dbReference type="EMBL" id="RKO71607.1"/>
    </source>
</evidence>
<dbReference type="InterPro" id="IPR000801">
    <property type="entry name" value="Esterase-like"/>
</dbReference>
<sequence>MRSRFAYLIISLLLVLIGCQSRKTDSIATGLTIDSFKITSVYVKDDFEIKVSLPVEYHTSENKYPIIFLLDANLYFDIFAQALRDYGNVGLSPQVILVGIGYKDIPVMDSLRQRDYTYPIAKAEYEMSISGGAEHFLSFIEKELYGRISRSYRVDSTDVILYGHSLGGYFTLYSFLKRSSAPASKINKFIAASPSLHYNDYYLLSLTRQYKKNFSNPIKVYITYGGLENSADPNGLKLDEIADTLYKNIGRETLIFDSYSNLDHMDTQFPTFFKGLNLLSKGN</sequence>
<dbReference type="InterPro" id="IPR029058">
    <property type="entry name" value="AB_hydrolase_fold"/>
</dbReference>
<dbReference type="PANTHER" id="PTHR40841:SF2">
    <property type="entry name" value="SIDEROPHORE-DEGRADING ESTERASE (EUROFUNG)"/>
    <property type="match status" value="1"/>
</dbReference>
<dbReference type="RefSeq" id="WP_121123521.1">
    <property type="nucleotide sequence ID" value="NZ_RBWS01000007.1"/>
</dbReference>